<feature type="region of interest" description="Disordered" evidence="1">
    <location>
        <begin position="120"/>
        <end position="147"/>
    </location>
</feature>
<organism evidence="2 3">
    <name type="scientific">Pristionchus fissidentatus</name>
    <dbReference type="NCBI Taxonomy" id="1538716"/>
    <lineage>
        <taxon>Eukaryota</taxon>
        <taxon>Metazoa</taxon>
        <taxon>Ecdysozoa</taxon>
        <taxon>Nematoda</taxon>
        <taxon>Chromadorea</taxon>
        <taxon>Rhabditida</taxon>
        <taxon>Rhabditina</taxon>
        <taxon>Diplogasteromorpha</taxon>
        <taxon>Diplogasteroidea</taxon>
        <taxon>Neodiplogasteridae</taxon>
        <taxon>Pristionchus</taxon>
    </lineage>
</organism>
<evidence type="ECO:0000256" key="1">
    <source>
        <dbReference type="SAM" id="MobiDB-lite"/>
    </source>
</evidence>
<accession>A0AAV5VA70</accession>
<evidence type="ECO:0000313" key="2">
    <source>
        <dbReference type="EMBL" id="GMT16241.1"/>
    </source>
</evidence>
<keyword evidence="3" id="KW-1185">Reference proteome</keyword>
<feature type="non-terminal residue" evidence="2">
    <location>
        <position position="147"/>
    </location>
</feature>
<gene>
    <name evidence="2" type="ORF">PFISCL1PPCAC_7538</name>
</gene>
<sequence length="147" mass="17177">VKSMEERDSTWCQTLSIATESIKRAVDALPASEPDFLYSFIPEEVVDVHDGFNNLLVFATRMDEILFPHDRHRKLMERDPVKVKWLFELLAHRRKMSLGKDKNERLKQVKNRLNSNVWAYNNKRKSAAPPRTLSRGNQGRFTKSHPT</sequence>
<proteinExistence type="predicted"/>
<evidence type="ECO:0000313" key="3">
    <source>
        <dbReference type="Proteomes" id="UP001432322"/>
    </source>
</evidence>
<dbReference type="EMBL" id="BTSY01000002">
    <property type="protein sequence ID" value="GMT16241.1"/>
    <property type="molecule type" value="Genomic_DNA"/>
</dbReference>
<dbReference type="AlphaFoldDB" id="A0AAV5VA70"/>
<reference evidence="2" key="1">
    <citation type="submission" date="2023-10" db="EMBL/GenBank/DDBJ databases">
        <title>Genome assembly of Pristionchus species.</title>
        <authorList>
            <person name="Yoshida K."/>
            <person name="Sommer R.J."/>
        </authorList>
    </citation>
    <scope>NUCLEOTIDE SEQUENCE</scope>
    <source>
        <strain evidence="2">RS5133</strain>
    </source>
</reference>
<name>A0AAV5VA70_9BILA</name>
<comment type="caution">
    <text evidence="2">The sequence shown here is derived from an EMBL/GenBank/DDBJ whole genome shotgun (WGS) entry which is preliminary data.</text>
</comment>
<dbReference type="Proteomes" id="UP001432322">
    <property type="component" value="Unassembled WGS sequence"/>
</dbReference>
<protein>
    <submittedName>
        <fullName evidence="2">Uncharacterized protein</fullName>
    </submittedName>
</protein>
<feature type="non-terminal residue" evidence="2">
    <location>
        <position position="1"/>
    </location>
</feature>